<evidence type="ECO:0000256" key="11">
    <source>
        <dbReference type="RuleBase" id="RU003357"/>
    </source>
</evidence>
<evidence type="ECO:0000256" key="12">
    <source>
        <dbReference type="SAM" id="SignalP"/>
    </source>
</evidence>
<dbReference type="AlphaFoldDB" id="A0A4V6MKM7"/>
<keyword evidence="5 12" id="KW-0732">Signal</keyword>
<feature type="signal peptide" evidence="12">
    <location>
        <begin position="1"/>
        <end position="27"/>
    </location>
</feature>
<dbReference type="Gene3D" id="2.170.130.10">
    <property type="entry name" value="TonB-dependent receptor, plug domain"/>
    <property type="match status" value="1"/>
</dbReference>
<evidence type="ECO:0000313" key="15">
    <source>
        <dbReference type="EMBL" id="TAA23380.1"/>
    </source>
</evidence>
<organism evidence="15 16">
    <name type="scientific">Pseudoxanthomonas winnipegensis</name>
    <dbReference type="NCBI Taxonomy" id="2480810"/>
    <lineage>
        <taxon>Bacteria</taxon>
        <taxon>Pseudomonadati</taxon>
        <taxon>Pseudomonadota</taxon>
        <taxon>Gammaproteobacteria</taxon>
        <taxon>Lysobacterales</taxon>
        <taxon>Lysobacteraceae</taxon>
        <taxon>Pseudoxanthomonas</taxon>
    </lineage>
</organism>
<dbReference type="PROSITE" id="PS00430">
    <property type="entry name" value="TONB_DEPENDENT_REC_1"/>
    <property type="match status" value="1"/>
</dbReference>
<protein>
    <submittedName>
        <fullName evidence="15">TonB-dependent receptor</fullName>
    </submittedName>
</protein>
<evidence type="ECO:0000256" key="2">
    <source>
        <dbReference type="ARBA" id="ARBA00022448"/>
    </source>
</evidence>
<evidence type="ECO:0000259" key="13">
    <source>
        <dbReference type="Pfam" id="PF00593"/>
    </source>
</evidence>
<dbReference type="PROSITE" id="PS52016">
    <property type="entry name" value="TONB_DEPENDENT_REC_3"/>
    <property type="match status" value="1"/>
</dbReference>
<dbReference type="InterPro" id="IPR010916">
    <property type="entry name" value="TonB_box_CS"/>
</dbReference>
<dbReference type="GO" id="GO:0009279">
    <property type="term" value="C:cell outer membrane"/>
    <property type="evidence" value="ECO:0007669"/>
    <property type="project" value="UniProtKB-SubCell"/>
</dbReference>
<accession>A0A4V6MKM7</accession>
<proteinExistence type="inferred from homology"/>
<sequence length="783" mass="82652">MESRQSPHVVRSMLFWVAVALSGAVDAQEVIRKTDSGNQPTDSGQDDQPTQSAVQLDTVQVTGTRIKGGTTPSPVITLDSTRIHEEGFTDLGEVIRSVPQNFGGGQNPGVAVGAAAGGPANQNITGGSSLNLRGLGPDASLTLLNGRRLAYSGFAQAVDLSAIPLEAVDRLEIVPDGASAVYGSDAVGGVANVILKRDFDGITVGGRYGGATGGGLATREATATAGTTWASGGLIAAWKQASNDPIRSDQRGYARTMLRPSTLWPDGELRSGILSLHQDLGETAELQLDGLRSARETRTSQSYGSVYYPYRAKTHTTLVAPSLRWRLGDDWSLHLGVALGKDKTEFGQPAVLASTGHALSSGTGAYSNASHSYELGVEGAILALPAGDARLAAGVGYRSNDFLYRGYADGAQASRFAYAEVGVPLVDAAQGIRGIERLELSGAVRSEDGDYGRVNTPKLGMIYAPSGSLTFKAAWGKSFKAPTLMQRFSGQTGIYYPASTFGATGLPADATALWLSGGNRNLRPERARTRSASLAFHPVALPGLEAELTWFDIDYTQRILQPITSYDVFNNPLYADFVVSAPSAAEQSAALAGVSDFYNYVGSPYDPGKVAAIIDGRYVNASQQRIKGVDLSGSYRFEAGRGHLAIRGSASWLDSTQSIAADQAPVELAGTLFHPARISARLGLVWDQDGLTASLFGNYKEGVKDTTRDTEGASFTTMDAILRYQTGAGSQPWSGLALELSGQNLLDRAPPSYLAPSSSYAPYDSTNYSAVGRFLSVSVSKHW</sequence>
<evidence type="ECO:0000256" key="5">
    <source>
        <dbReference type="ARBA" id="ARBA00022729"/>
    </source>
</evidence>
<evidence type="ECO:0000256" key="7">
    <source>
        <dbReference type="ARBA" id="ARBA00023136"/>
    </source>
</evidence>
<evidence type="ECO:0000256" key="9">
    <source>
        <dbReference type="PROSITE-ProRule" id="PRU01360"/>
    </source>
</evidence>
<keyword evidence="15" id="KW-0675">Receptor</keyword>
<feature type="domain" description="TonB-dependent receptor plug" evidence="14">
    <location>
        <begin position="70"/>
        <end position="190"/>
    </location>
</feature>
<evidence type="ECO:0000256" key="6">
    <source>
        <dbReference type="ARBA" id="ARBA00023077"/>
    </source>
</evidence>
<dbReference type="EMBL" id="SHMC01000006">
    <property type="protein sequence ID" value="TAA23380.1"/>
    <property type="molecule type" value="Genomic_DNA"/>
</dbReference>
<dbReference type="InterPro" id="IPR039426">
    <property type="entry name" value="TonB-dep_rcpt-like"/>
</dbReference>
<keyword evidence="3 9" id="KW-1134">Transmembrane beta strand</keyword>
<keyword evidence="7 9" id="KW-0472">Membrane</keyword>
<evidence type="ECO:0000313" key="16">
    <source>
        <dbReference type="Proteomes" id="UP000292627"/>
    </source>
</evidence>
<dbReference type="PANTHER" id="PTHR47234">
    <property type="match status" value="1"/>
</dbReference>
<evidence type="ECO:0000256" key="4">
    <source>
        <dbReference type="ARBA" id="ARBA00022692"/>
    </source>
</evidence>
<reference evidence="15 16" key="1">
    <citation type="submission" date="2019-02" db="EMBL/GenBank/DDBJ databases">
        <title>WGS of Pseudoxanthomonas species novum from clinical isolates.</title>
        <authorList>
            <person name="Bernier A.-M."/>
            <person name="Bernard K."/>
            <person name="Vachon A."/>
        </authorList>
    </citation>
    <scope>NUCLEOTIDE SEQUENCE [LARGE SCALE GENOMIC DNA]</scope>
    <source>
        <strain evidence="15 16">NML171200</strain>
    </source>
</reference>
<dbReference type="Pfam" id="PF07715">
    <property type="entry name" value="Plug"/>
    <property type="match status" value="1"/>
</dbReference>
<dbReference type="InterPro" id="IPR012910">
    <property type="entry name" value="Plug_dom"/>
</dbReference>
<dbReference type="Proteomes" id="UP000292627">
    <property type="component" value="Unassembled WGS sequence"/>
</dbReference>
<comment type="similarity">
    <text evidence="9 11">Belongs to the TonB-dependent receptor family.</text>
</comment>
<evidence type="ECO:0000256" key="10">
    <source>
        <dbReference type="PROSITE-ProRule" id="PRU10143"/>
    </source>
</evidence>
<evidence type="ECO:0000256" key="1">
    <source>
        <dbReference type="ARBA" id="ARBA00004571"/>
    </source>
</evidence>
<gene>
    <name evidence="15" type="ORF">EA660_15345</name>
</gene>
<dbReference type="Gene3D" id="2.40.170.20">
    <property type="entry name" value="TonB-dependent receptor, beta-barrel domain"/>
    <property type="match status" value="1"/>
</dbReference>
<name>A0A4V6MKM7_9GAMM</name>
<dbReference type="InterPro" id="IPR036942">
    <property type="entry name" value="Beta-barrel_TonB_sf"/>
</dbReference>
<evidence type="ECO:0000256" key="8">
    <source>
        <dbReference type="ARBA" id="ARBA00023237"/>
    </source>
</evidence>
<keyword evidence="6 10" id="KW-0798">TonB box</keyword>
<dbReference type="Pfam" id="PF00593">
    <property type="entry name" value="TonB_dep_Rec_b-barrel"/>
    <property type="match status" value="1"/>
</dbReference>
<feature type="chain" id="PRO_5020827933" evidence="12">
    <location>
        <begin position="28"/>
        <end position="783"/>
    </location>
</feature>
<feature type="domain" description="TonB-dependent receptor-like beta-barrel" evidence="13">
    <location>
        <begin position="301"/>
        <end position="745"/>
    </location>
</feature>
<comment type="caution">
    <text evidence="15">The sequence shown here is derived from an EMBL/GenBank/DDBJ whole genome shotgun (WGS) entry which is preliminary data.</text>
</comment>
<evidence type="ECO:0000259" key="14">
    <source>
        <dbReference type="Pfam" id="PF07715"/>
    </source>
</evidence>
<dbReference type="InterPro" id="IPR037066">
    <property type="entry name" value="Plug_dom_sf"/>
</dbReference>
<comment type="subcellular location">
    <subcellularLocation>
        <location evidence="1 9">Cell outer membrane</location>
        <topology evidence="1 9">Multi-pass membrane protein</topology>
    </subcellularLocation>
</comment>
<keyword evidence="4 9" id="KW-0812">Transmembrane</keyword>
<dbReference type="SUPFAM" id="SSF56935">
    <property type="entry name" value="Porins"/>
    <property type="match status" value="1"/>
</dbReference>
<feature type="short sequence motif" description="TonB box" evidence="10">
    <location>
        <begin position="58"/>
        <end position="64"/>
    </location>
</feature>
<dbReference type="InterPro" id="IPR000531">
    <property type="entry name" value="Beta-barrel_TonB"/>
</dbReference>
<keyword evidence="2 9" id="KW-0813">Transport</keyword>
<dbReference type="PANTHER" id="PTHR47234:SF3">
    <property type="entry name" value="SECRETIN_TONB SHORT N-TERMINAL DOMAIN-CONTAINING PROTEIN"/>
    <property type="match status" value="1"/>
</dbReference>
<dbReference type="OrthoDB" id="6276154at2"/>
<keyword evidence="8 9" id="KW-0998">Cell outer membrane</keyword>
<evidence type="ECO:0000256" key="3">
    <source>
        <dbReference type="ARBA" id="ARBA00022452"/>
    </source>
</evidence>